<feature type="compositionally biased region" description="Basic and acidic residues" evidence="3">
    <location>
        <begin position="134"/>
        <end position="153"/>
    </location>
</feature>
<dbReference type="GO" id="GO:0006351">
    <property type="term" value="P:DNA-templated transcription"/>
    <property type="evidence" value="ECO:0007669"/>
    <property type="project" value="InterPro"/>
</dbReference>
<comment type="caution">
    <text evidence="6">The sequence shown here is derived from an EMBL/GenBank/DDBJ whole genome shotgun (WGS) entry which is preliminary data.</text>
</comment>
<sequence length="674" mass="79669">MMLLLLLILAFAIGNYSNFGLILKSRNPAFLPMHAGHSKYKKVGNRRRNFKRYYTNEKIDETRFRNRDIFPFGLFENEQSSNEDNPNEYDELNEEDYDNIYDDQLNTDELSFQQSDNHLSSDRELVRFDVLNEEGKEKKEGEHVNSADEKIPDENIEDELKDDEEENSKEEESMWMKSKSNVAGNHRYNVYNDEIMKKDDCKKDLQKADKIDREQSKLPPYIYEGGKTYEGKSMNYEPEVYDFHTYNKYFDELCKKEKPTIDSYQLDKSQLDESYFDAKKGGPKTFGFKFKQIQPVKYHQGRAYTYFFMHSHDVELSPIFLNAFRRVAIKHLKGGRVTALRIPNMKHEFYCIVGVRENFFDLAQNLRYITFKNVPEDADMDNYITGKFRIKGPMIVVAGHMQLPNGIEIINKNQYICSVAAGSYLEMDVKIESIEEYVMPEYGSQSRNRDICKDNFIHFSSSCTPVEYFGFMGQRRGINLDTLGEINIVEMHTDGSITPKSALLKTIDYISENFQYMENALYNNCHTCDDGTVQEEFRNPEFYMDKDRYTDVPWNKYKSTAEELEDAKKWLYRKDVHRQYNVDPESVQSKQEREMLWEKKKKFEKELEKRREQIKKGPSVSEGEYIPSEERHDCLIDWPVDKSERNMDPPRWVIERPLDKNPHVGHEEIYDEGI</sequence>
<evidence type="ECO:0000256" key="4">
    <source>
        <dbReference type="SAM" id="SignalP"/>
    </source>
</evidence>
<dbReference type="InterPro" id="IPR036643">
    <property type="entry name" value="RNApol_insert_sf"/>
</dbReference>
<dbReference type="GO" id="GO:0003899">
    <property type="term" value="F:DNA-directed RNA polymerase activity"/>
    <property type="evidence" value="ECO:0007669"/>
    <property type="project" value="InterPro"/>
</dbReference>
<dbReference type="GO" id="GO:0046983">
    <property type="term" value="F:protein dimerization activity"/>
    <property type="evidence" value="ECO:0007669"/>
    <property type="project" value="InterPro"/>
</dbReference>
<dbReference type="Gene3D" id="3.30.1360.10">
    <property type="entry name" value="RNA polymerase, RBP11-like subunit"/>
    <property type="match status" value="1"/>
</dbReference>
<dbReference type="SMART" id="SM00662">
    <property type="entry name" value="RPOLD"/>
    <property type="match status" value="1"/>
</dbReference>
<evidence type="ECO:0000256" key="3">
    <source>
        <dbReference type="SAM" id="MobiDB-lite"/>
    </source>
</evidence>
<keyword evidence="7" id="KW-1185">Reference proteome</keyword>
<feature type="compositionally biased region" description="Acidic residues" evidence="3">
    <location>
        <begin position="154"/>
        <end position="169"/>
    </location>
</feature>
<organism evidence="6 7">
    <name type="scientific">Plasmodium gonderi</name>
    <dbReference type="NCBI Taxonomy" id="77519"/>
    <lineage>
        <taxon>Eukaryota</taxon>
        <taxon>Sar</taxon>
        <taxon>Alveolata</taxon>
        <taxon>Apicomplexa</taxon>
        <taxon>Aconoidasida</taxon>
        <taxon>Haemosporida</taxon>
        <taxon>Plasmodiidae</taxon>
        <taxon>Plasmodium</taxon>
        <taxon>Plasmodium (Plasmodium)</taxon>
    </lineage>
</organism>
<dbReference type="GeneID" id="39750027"/>
<dbReference type="AlphaFoldDB" id="A0A1Y1JTQ3"/>
<evidence type="ECO:0000259" key="5">
    <source>
        <dbReference type="SMART" id="SM00662"/>
    </source>
</evidence>
<evidence type="ECO:0000313" key="7">
    <source>
        <dbReference type="Proteomes" id="UP000195521"/>
    </source>
</evidence>
<keyword evidence="1 6" id="KW-0240">DNA-directed RNA polymerase</keyword>
<keyword evidence="2" id="KW-0804">Transcription</keyword>
<proteinExistence type="predicted"/>
<protein>
    <submittedName>
        <fullName evidence="6">DNA-directed RNA polymerase alpha chain</fullName>
    </submittedName>
</protein>
<accession>A0A1Y1JTQ3</accession>
<evidence type="ECO:0000256" key="1">
    <source>
        <dbReference type="ARBA" id="ARBA00022478"/>
    </source>
</evidence>
<dbReference type="GO" id="GO:0000428">
    <property type="term" value="C:DNA-directed RNA polymerase complex"/>
    <property type="evidence" value="ECO:0007669"/>
    <property type="project" value="UniProtKB-KW"/>
</dbReference>
<dbReference type="SUPFAM" id="SSF56553">
    <property type="entry name" value="Insert subdomain of RNA polymerase alpha subunit"/>
    <property type="match status" value="1"/>
</dbReference>
<dbReference type="Pfam" id="PF01000">
    <property type="entry name" value="RNA_pol_A_bac"/>
    <property type="match status" value="1"/>
</dbReference>
<gene>
    <name evidence="6" type="ORF">PGO_140780</name>
</gene>
<reference evidence="7" key="1">
    <citation type="submission" date="2017-04" db="EMBL/GenBank/DDBJ databases">
        <title>Plasmodium gonderi genome.</title>
        <authorList>
            <person name="Arisue N."/>
            <person name="Honma H."/>
            <person name="Kawai S."/>
            <person name="Tougan T."/>
            <person name="Tanabe K."/>
            <person name="Horii T."/>
        </authorList>
    </citation>
    <scope>NUCLEOTIDE SEQUENCE [LARGE SCALE GENOMIC DNA]</scope>
    <source>
        <strain evidence="7">ATCC 30045</strain>
    </source>
</reference>
<dbReference type="RefSeq" id="XP_028545873.1">
    <property type="nucleotide sequence ID" value="XM_028690072.1"/>
</dbReference>
<feature type="region of interest" description="Disordered" evidence="3">
    <location>
        <begin position="609"/>
        <end position="628"/>
    </location>
</feature>
<feature type="signal peptide" evidence="4">
    <location>
        <begin position="1"/>
        <end position="17"/>
    </location>
</feature>
<feature type="chain" id="PRO_5013005370" evidence="4">
    <location>
        <begin position="18"/>
        <end position="674"/>
    </location>
</feature>
<dbReference type="OrthoDB" id="360088at2759"/>
<evidence type="ECO:0000256" key="2">
    <source>
        <dbReference type="ARBA" id="ARBA00023163"/>
    </source>
</evidence>
<feature type="domain" description="DNA-directed RNA polymerase RpoA/D/Rpb3-type" evidence="5">
    <location>
        <begin position="311"/>
        <end position="520"/>
    </location>
</feature>
<dbReference type="Gene3D" id="2.170.120.12">
    <property type="entry name" value="DNA-directed RNA polymerase, insert domain"/>
    <property type="match status" value="1"/>
</dbReference>
<dbReference type="SUPFAM" id="SSF55257">
    <property type="entry name" value="RBP11-like subunits of RNA polymerase"/>
    <property type="match status" value="1"/>
</dbReference>
<dbReference type="InterPro" id="IPR011263">
    <property type="entry name" value="DNA-dir_RNA_pol_RpoA/D/Rpb3"/>
</dbReference>
<dbReference type="OMA" id="PHIGHEE"/>
<evidence type="ECO:0000313" key="6">
    <source>
        <dbReference type="EMBL" id="GAW83284.1"/>
    </source>
</evidence>
<keyword evidence="4" id="KW-0732">Signal</keyword>
<dbReference type="InterPro" id="IPR011262">
    <property type="entry name" value="DNA-dir_RNA_pol_insert"/>
</dbReference>
<dbReference type="Proteomes" id="UP000195521">
    <property type="component" value="Unassembled WGS sequence"/>
</dbReference>
<feature type="region of interest" description="Disordered" evidence="3">
    <location>
        <begin position="134"/>
        <end position="176"/>
    </location>
</feature>
<dbReference type="InterPro" id="IPR036603">
    <property type="entry name" value="RBP11-like"/>
</dbReference>
<dbReference type="EMBL" id="BDQF01000015">
    <property type="protein sequence ID" value="GAW83284.1"/>
    <property type="molecule type" value="Genomic_DNA"/>
</dbReference>
<name>A0A1Y1JTQ3_PLAGO</name>